<feature type="compositionally biased region" description="Basic and acidic residues" evidence="1">
    <location>
        <begin position="62"/>
        <end position="74"/>
    </location>
</feature>
<sequence length="92" mass="9912">MTALPAESTLGRALAGEDAGWSLETQLLAALHDRLAEANWQRANEGTKSPSRRPTPLPRPGVRPDRIGGTQRDPREVAAYLARWQPVSGGEG</sequence>
<dbReference type="EMBL" id="AP017424">
    <property type="protein sequence ID" value="BAU83124.1"/>
    <property type="molecule type" value="Genomic_DNA"/>
</dbReference>
<dbReference type="KEGG" id="slau:SLA_2191"/>
<organism evidence="2 3">
    <name type="scientific">Streptomyces laurentii</name>
    <dbReference type="NCBI Taxonomy" id="39478"/>
    <lineage>
        <taxon>Bacteria</taxon>
        <taxon>Bacillati</taxon>
        <taxon>Actinomycetota</taxon>
        <taxon>Actinomycetes</taxon>
        <taxon>Kitasatosporales</taxon>
        <taxon>Streptomycetaceae</taxon>
        <taxon>Streptomyces</taxon>
    </lineage>
</organism>
<evidence type="ECO:0000313" key="3">
    <source>
        <dbReference type="Proteomes" id="UP000217676"/>
    </source>
</evidence>
<reference evidence="2 3" key="1">
    <citation type="journal article" date="2016" name="Genome Announc.">
        <title>Complete Genome Sequence of Thiostrepton-Producing Streptomyces laurentii ATCC 31255.</title>
        <authorList>
            <person name="Doi K."/>
            <person name="Fujino Y."/>
            <person name="Nagayoshi Y."/>
            <person name="Ohshima T."/>
            <person name="Ogata S."/>
        </authorList>
    </citation>
    <scope>NUCLEOTIDE SEQUENCE [LARGE SCALE GENOMIC DNA]</scope>
    <source>
        <strain evidence="2 3">ATCC 31255</strain>
    </source>
</reference>
<evidence type="ECO:0000313" key="2">
    <source>
        <dbReference type="EMBL" id="BAU83124.1"/>
    </source>
</evidence>
<keyword evidence="3" id="KW-1185">Reference proteome</keyword>
<dbReference type="Proteomes" id="UP000217676">
    <property type="component" value="Chromosome"/>
</dbReference>
<dbReference type="AlphaFoldDB" id="A0A160NY30"/>
<feature type="region of interest" description="Disordered" evidence="1">
    <location>
        <begin position="39"/>
        <end position="74"/>
    </location>
</feature>
<proteinExistence type="predicted"/>
<protein>
    <submittedName>
        <fullName evidence="2">Uncharacterized protein</fullName>
    </submittedName>
</protein>
<accession>A0A160NY30</accession>
<name>A0A160NY30_STRLU</name>
<gene>
    <name evidence="2" type="ORF">SLA_2191</name>
</gene>
<evidence type="ECO:0000256" key="1">
    <source>
        <dbReference type="SAM" id="MobiDB-lite"/>
    </source>
</evidence>